<dbReference type="PANTHER" id="PTHR38595:SF1">
    <property type="entry name" value="TYPE VI SECRETION SYSTEM COMPONENT TSSE1"/>
    <property type="match status" value="1"/>
</dbReference>
<dbReference type="NCBIfam" id="TIGR03357">
    <property type="entry name" value="VI_zyme"/>
    <property type="match status" value="1"/>
</dbReference>
<accession>A0A4V5PIN6</accession>
<reference evidence="2 3" key="1">
    <citation type="submission" date="2019-04" db="EMBL/GenBank/DDBJ databases">
        <title>Trinickia sp. 7GSK02, isolated from subtropical forest soil.</title>
        <authorList>
            <person name="Gao Z.-H."/>
            <person name="Qiu L.-H."/>
        </authorList>
    </citation>
    <scope>NUCLEOTIDE SEQUENCE [LARGE SCALE GENOMIC DNA]</scope>
    <source>
        <strain evidence="2 3">7GSK02</strain>
    </source>
</reference>
<gene>
    <name evidence="2" type="primary">tssE</name>
    <name evidence="2" type="ORF">FAZ69_15610</name>
</gene>
<protein>
    <submittedName>
        <fullName evidence="2">Type VI secretion system baseplate subunit TssE</fullName>
    </submittedName>
</protein>
<dbReference type="OrthoDB" id="7305179at2"/>
<dbReference type="EMBL" id="SWJE01000008">
    <property type="protein sequence ID" value="TKC88060.1"/>
    <property type="molecule type" value="Genomic_DNA"/>
</dbReference>
<evidence type="ECO:0000259" key="1">
    <source>
        <dbReference type="Pfam" id="PF04965"/>
    </source>
</evidence>
<sequence length="151" mass="16717">MSTMTHRYPVPLFERLVNDADASLLGEDSLRQSIARELMRLLNTRSHLTMEAFAHSDGTVTDYGVPDFSERSLRSGEDRDAIAAAVSRAIALFEPRLVNVSVSFSLPPGREPYPVLTIAGRLNAGPSVEHMSFELETVSRDAVDVRWTELA</sequence>
<feature type="domain" description="IraD/Gp25-like" evidence="1">
    <location>
        <begin position="29"/>
        <end position="122"/>
    </location>
</feature>
<organism evidence="2 3">
    <name type="scientific">Trinickia terrae</name>
    <dbReference type="NCBI Taxonomy" id="2571161"/>
    <lineage>
        <taxon>Bacteria</taxon>
        <taxon>Pseudomonadati</taxon>
        <taxon>Pseudomonadota</taxon>
        <taxon>Betaproteobacteria</taxon>
        <taxon>Burkholderiales</taxon>
        <taxon>Burkholderiaceae</taxon>
        <taxon>Trinickia</taxon>
    </lineage>
</organism>
<dbReference type="Pfam" id="PF04965">
    <property type="entry name" value="GPW_gp25"/>
    <property type="match status" value="1"/>
</dbReference>
<evidence type="ECO:0000313" key="2">
    <source>
        <dbReference type="EMBL" id="TKC88060.1"/>
    </source>
</evidence>
<name>A0A4V5PIN6_9BURK</name>
<keyword evidence="3" id="KW-1185">Reference proteome</keyword>
<dbReference type="InterPro" id="IPR053176">
    <property type="entry name" value="T6SS_TssE1-like"/>
</dbReference>
<proteinExistence type="predicted"/>
<dbReference type="InterPro" id="IPR017737">
    <property type="entry name" value="TssE1-like"/>
</dbReference>
<dbReference type="SUPFAM" id="SSF160719">
    <property type="entry name" value="gpW/gp25-like"/>
    <property type="match status" value="1"/>
</dbReference>
<dbReference type="Proteomes" id="UP000305539">
    <property type="component" value="Unassembled WGS sequence"/>
</dbReference>
<dbReference type="PANTHER" id="PTHR38595">
    <property type="entry name" value="CYTOPLASMIC PROTEIN-RELATED"/>
    <property type="match status" value="1"/>
</dbReference>
<evidence type="ECO:0000313" key="3">
    <source>
        <dbReference type="Proteomes" id="UP000305539"/>
    </source>
</evidence>
<dbReference type="AlphaFoldDB" id="A0A4V5PIN6"/>
<dbReference type="InterPro" id="IPR007048">
    <property type="entry name" value="IraD/Gp25-like"/>
</dbReference>
<comment type="caution">
    <text evidence="2">The sequence shown here is derived from an EMBL/GenBank/DDBJ whole genome shotgun (WGS) entry which is preliminary data.</text>
</comment>
<dbReference type="Gene3D" id="3.10.450.40">
    <property type="match status" value="1"/>
</dbReference>